<dbReference type="Proteomes" id="UP000482487">
    <property type="component" value="Unassembled WGS sequence"/>
</dbReference>
<evidence type="ECO:0000313" key="3">
    <source>
        <dbReference type="EMBL" id="MYL84952.1"/>
    </source>
</evidence>
<dbReference type="InterPro" id="IPR036465">
    <property type="entry name" value="vWFA_dom_sf"/>
</dbReference>
<dbReference type="InterPro" id="IPR051266">
    <property type="entry name" value="CLCR"/>
</dbReference>
<name>A0A7C9MQX2_9BACT</name>
<organism evidence="3 4">
    <name type="scientific">Solidesulfovibrio aerotolerans</name>
    <dbReference type="NCBI Taxonomy" id="295255"/>
    <lineage>
        <taxon>Bacteria</taxon>
        <taxon>Pseudomonadati</taxon>
        <taxon>Thermodesulfobacteriota</taxon>
        <taxon>Desulfovibrionia</taxon>
        <taxon>Desulfovibrionales</taxon>
        <taxon>Desulfovibrionaceae</taxon>
        <taxon>Solidesulfovibrio</taxon>
    </lineage>
</organism>
<dbReference type="PROSITE" id="PS50234">
    <property type="entry name" value="VWFA"/>
    <property type="match status" value="1"/>
</dbReference>
<feature type="region of interest" description="Disordered" evidence="1">
    <location>
        <begin position="64"/>
        <end position="87"/>
    </location>
</feature>
<dbReference type="SUPFAM" id="SSF53300">
    <property type="entry name" value="vWA-like"/>
    <property type="match status" value="1"/>
</dbReference>
<dbReference type="OrthoDB" id="9781333at2"/>
<evidence type="ECO:0000313" key="4">
    <source>
        <dbReference type="Proteomes" id="UP000482487"/>
    </source>
</evidence>
<dbReference type="EMBL" id="WVUD01000048">
    <property type="protein sequence ID" value="MYL84952.1"/>
    <property type="molecule type" value="Genomic_DNA"/>
</dbReference>
<reference evidence="3 4" key="1">
    <citation type="submission" date="2020-01" db="EMBL/GenBank/DDBJ databases">
        <title>Genome sequence of Desulfovibrio aerotolerans DSM 16695(T).</title>
        <authorList>
            <person name="Karnachuk O."/>
            <person name="Avakyan M."/>
            <person name="Mardanov A."/>
            <person name="Kadnikov V."/>
            <person name="Ravin N."/>
        </authorList>
    </citation>
    <scope>NUCLEOTIDE SEQUENCE [LARGE SCALE GENOMIC DNA]</scope>
    <source>
        <strain evidence="3 4">DSM 16695</strain>
    </source>
</reference>
<evidence type="ECO:0000259" key="2">
    <source>
        <dbReference type="PROSITE" id="PS50234"/>
    </source>
</evidence>
<comment type="caution">
    <text evidence="3">The sequence shown here is derived from an EMBL/GenBank/DDBJ whole genome shotgun (WGS) entry which is preliminary data.</text>
</comment>
<dbReference type="AlphaFoldDB" id="A0A7C9MQX2"/>
<dbReference type="InterPro" id="IPR002035">
    <property type="entry name" value="VWF_A"/>
</dbReference>
<protein>
    <submittedName>
        <fullName evidence="3">VWA domain-containing protein</fullName>
    </submittedName>
</protein>
<sequence length="593" mass="64276">MPRFHCRTQPLPPIVLLILLSLTTTALYQFVASPTLAAPSKAAARSGEDDWQFEEDYARVHKGNTPGQGHRAGGPAAKFARPAAPSPAPAAMGAGNLGLSAGGAKDIANFRENIAKGFLPQPSDVTYEGLFYDYSFDTGGECAGTTLFCPSYATAVSNDPMTGKPEYYLSVGLGSGVKAADFSRKKLNLMLVLDVSGSMSSPFDKYYYDRFGNRHEATGTEKDAGTSKLAAAAEALIALLDHLNPDDRFGLVLFDQYAYTALTLRSVGQRDMAAIKGHIRALRPLGSTNLDAGLALATDLMRPARESDPGQYENRIVFMTDAMPNIGDTSDKAFLSRIEDNAKARLYATVIGIGVDFNTALTEAITKARGANSYSVHSAAAFRKRLDAEFDFMVTPLVFDLRLDFTSAGYAIDTVYGSPEADAATGELMRVNTLFPSPTTDEGSRGGLILLRLKKTGNNPGIVLTARYEDRSGKRHETAATVDFRPAGVAYETPSIRKGILLARYATLLRDWLGAAGSAERDTPAQEAAAPRPDGRPQLGEWERQSRQLRLTAAQRKQFSRFRDYFQEEMAPCQDASLTQELEVLDTLRQGQP</sequence>
<feature type="compositionally biased region" description="Low complexity" evidence="1">
    <location>
        <begin position="73"/>
        <end position="87"/>
    </location>
</feature>
<dbReference type="Gene3D" id="3.40.50.410">
    <property type="entry name" value="von Willebrand factor, type A domain"/>
    <property type="match status" value="1"/>
</dbReference>
<dbReference type="Pfam" id="PF13519">
    <property type="entry name" value="VWA_2"/>
    <property type="match status" value="1"/>
</dbReference>
<dbReference type="RefSeq" id="WP_160963464.1">
    <property type="nucleotide sequence ID" value="NZ_WVUD01000048.1"/>
</dbReference>
<accession>A0A7C9MQX2</accession>
<feature type="domain" description="VWFA" evidence="2">
    <location>
        <begin position="188"/>
        <end position="397"/>
    </location>
</feature>
<proteinExistence type="predicted"/>
<evidence type="ECO:0000256" key="1">
    <source>
        <dbReference type="SAM" id="MobiDB-lite"/>
    </source>
</evidence>
<dbReference type="SMART" id="SM00327">
    <property type="entry name" value="VWA"/>
    <property type="match status" value="1"/>
</dbReference>
<gene>
    <name evidence="3" type="ORF">GTA51_17715</name>
</gene>
<dbReference type="PANTHER" id="PTHR10579">
    <property type="entry name" value="CALCIUM-ACTIVATED CHLORIDE CHANNEL REGULATOR"/>
    <property type="match status" value="1"/>
</dbReference>
<dbReference type="PANTHER" id="PTHR10579:SF43">
    <property type="entry name" value="ZINC FINGER (C3HC4-TYPE RING FINGER) FAMILY PROTEIN"/>
    <property type="match status" value="1"/>
</dbReference>
<keyword evidence="4" id="KW-1185">Reference proteome</keyword>
<feature type="region of interest" description="Disordered" evidence="1">
    <location>
        <begin position="518"/>
        <end position="544"/>
    </location>
</feature>